<accession>A0A9J5ZDU6</accession>
<evidence type="ECO:0000313" key="1">
    <source>
        <dbReference type="EMBL" id="KAG5610613.1"/>
    </source>
</evidence>
<gene>
    <name evidence="1" type="ORF">H5410_021894</name>
</gene>
<reference evidence="1 2" key="1">
    <citation type="submission" date="2020-09" db="EMBL/GenBank/DDBJ databases">
        <title>De no assembly of potato wild relative species, Solanum commersonii.</title>
        <authorList>
            <person name="Cho K."/>
        </authorList>
    </citation>
    <scope>NUCLEOTIDE SEQUENCE [LARGE SCALE GENOMIC DNA]</scope>
    <source>
        <strain evidence="1">LZ3.2</strain>
        <tissue evidence="1">Leaf</tissue>
    </source>
</reference>
<dbReference type="AlphaFoldDB" id="A0A9J5ZDU6"/>
<dbReference type="EMBL" id="JACXVP010000004">
    <property type="protein sequence ID" value="KAG5610613.1"/>
    <property type="molecule type" value="Genomic_DNA"/>
</dbReference>
<protein>
    <submittedName>
        <fullName evidence="1">Uncharacterized protein</fullName>
    </submittedName>
</protein>
<organism evidence="1 2">
    <name type="scientific">Solanum commersonii</name>
    <name type="common">Commerson's wild potato</name>
    <name type="synonym">Commerson's nightshade</name>
    <dbReference type="NCBI Taxonomy" id="4109"/>
    <lineage>
        <taxon>Eukaryota</taxon>
        <taxon>Viridiplantae</taxon>
        <taxon>Streptophyta</taxon>
        <taxon>Embryophyta</taxon>
        <taxon>Tracheophyta</taxon>
        <taxon>Spermatophyta</taxon>
        <taxon>Magnoliopsida</taxon>
        <taxon>eudicotyledons</taxon>
        <taxon>Gunneridae</taxon>
        <taxon>Pentapetalae</taxon>
        <taxon>asterids</taxon>
        <taxon>lamiids</taxon>
        <taxon>Solanales</taxon>
        <taxon>Solanaceae</taxon>
        <taxon>Solanoideae</taxon>
        <taxon>Solaneae</taxon>
        <taxon>Solanum</taxon>
    </lineage>
</organism>
<evidence type="ECO:0000313" key="2">
    <source>
        <dbReference type="Proteomes" id="UP000824120"/>
    </source>
</evidence>
<sequence>MQIAWSRDIFRSNNVFAAIGWVEMYGYLGTIFSIDIVCSSDGSIKHSRGDEAENAKQEALECTYMLDKVNSKIAEQIFECTEGHKAIIKFMYELNAIQLEITALAELEEIVAQQRESYEEAEIVLEKSEYPEFGAKEHA</sequence>
<dbReference type="Proteomes" id="UP000824120">
    <property type="component" value="Chromosome 4"/>
</dbReference>
<name>A0A9J5ZDU6_SOLCO</name>
<proteinExistence type="predicted"/>
<comment type="caution">
    <text evidence="1">The sequence shown here is derived from an EMBL/GenBank/DDBJ whole genome shotgun (WGS) entry which is preliminary data.</text>
</comment>
<keyword evidence="2" id="KW-1185">Reference proteome</keyword>